<dbReference type="SUPFAM" id="SSF50156">
    <property type="entry name" value="PDZ domain-like"/>
    <property type="match status" value="1"/>
</dbReference>
<evidence type="ECO:0000313" key="3">
    <source>
        <dbReference type="EMBL" id="RNA00756.1"/>
    </source>
</evidence>
<comment type="caution">
    <text evidence="3">The sequence shown here is derived from an EMBL/GenBank/DDBJ whole genome shotgun (WGS) entry which is preliminary data.</text>
</comment>
<proteinExistence type="predicted"/>
<dbReference type="InterPro" id="IPR036034">
    <property type="entry name" value="PDZ_sf"/>
</dbReference>
<sequence>MNIFEHNFKSKSDSSKKQFNNQFLKFKIKKDGPYEFVLEEIGDKILITAILEGGIIFKHGGLKVGDELFDINGIRLKGCSILNCVDILEMEISNKNKNFIELSIFRENSVSQKEMNFEKSKSPVNEQELDEEVTSL</sequence>
<evidence type="ECO:0000259" key="2">
    <source>
        <dbReference type="PROSITE" id="PS50106"/>
    </source>
</evidence>
<dbReference type="Proteomes" id="UP000276133">
    <property type="component" value="Unassembled WGS sequence"/>
</dbReference>
<feature type="compositionally biased region" description="Acidic residues" evidence="1">
    <location>
        <begin position="127"/>
        <end position="136"/>
    </location>
</feature>
<dbReference type="EMBL" id="REGN01009616">
    <property type="protein sequence ID" value="RNA00756.1"/>
    <property type="molecule type" value="Genomic_DNA"/>
</dbReference>
<evidence type="ECO:0000313" key="4">
    <source>
        <dbReference type="Proteomes" id="UP000276133"/>
    </source>
</evidence>
<name>A0A3M7PNQ0_BRAPC</name>
<gene>
    <name evidence="3" type="ORF">BpHYR1_024812</name>
</gene>
<dbReference type="InterPro" id="IPR001478">
    <property type="entry name" value="PDZ"/>
</dbReference>
<dbReference type="OrthoDB" id="438726at2759"/>
<keyword evidence="4" id="KW-1185">Reference proteome</keyword>
<feature type="domain" description="PDZ" evidence="2">
    <location>
        <begin position="23"/>
        <end position="89"/>
    </location>
</feature>
<organism evidence="3 4">
    <name type="scientific">Brachionus plicatilis</name>
    <name type="common">Marine rotifer</name>
    <name type="synonym">Brachionus muelleri</name>
    <dbReference type="NCBI Taxonomy" id="10195"/>
    <lineage>
        <taxon>Eukaryota</taxon>
        <taxon>Metazoa</taxon>
        <taxon>Spiralia</taxon>
        <taxon>Gnathifera</taxon>
        <taxon>Rotifera</taxon>
        <taxon>Eurotatoria</taxon>
        <taxon>Monogononta</taxon>
        <taxon>Pseudotrocha</taxon>
        <taxon>Ploima</taxon>
        <taxon>Brachionidae</taxon>
        <taxon>Brachionus</taxon>
    </lineage>
</organism>
<dbReference type="SMART" id="SM00228">
    <property type="entry name" value="PDZ"/>
    <property type="match status" value="1"/>
</dbReference>
<dbReference type="AlphaFoldDB" id="A0A3M7PNQ0"/>
<evidence type="ECO:0000256" key="1">
    <source>
        <dbReference type="SAM" id="MobiDB-lite"/>
    </source>
</evidence>
<reference evidence="3 4" key="1">
    <citation type="journal article" date="2018" name="Sci. Rep.">
        <title>Genomic signatures of local adaptation to the degree of environmental predictability in rotifers.</title>
        <authorList>
            <person name="Franch-Gras L."/>
            <person name="Hahn C."/>
            <person name="Garcia-Roger E.M."/>
            <person name="Carmona M.J."/>
            <person name="Serra M."/>
            <person name="Gomez A."/>
        </authorList>
    </citation>
    <scope>NUCLEOTIDE SEQUENCE [LARGE SCALE GENOMIC DNA]</scope>
    <source>
        <strain evidence="3">HYR1</strain>
    </source>
</reference>
<dbReference type="PROSITE" id="PS50106">
    <property type="entry name" value="PDZ"/>
    <property type="match status" value="1"/>
</dbReference>
<feature type="region of interest" description="Disordered" evidence="1">
    <location>
        <begin position="116"/>
        <end position="136"/>
    </location>
</feature>
<dbReference type="Gene3D" id="2.30.42.10">
    <property type="match status" value="1"/>
</dbReference>
<protein>
    <recommendedName>
        <fullName evidence="2">PDZ domain-containing protein</fullName>
    </recommendedName>
</protein>
<accession>A0A3M7PNQ0</accession>